<reference evidence="2 3" key="1">
    <citation type="submission" date="2019-02" db="EMBL/GenBank/DDBJ databases">
        <title>Deep-cultivation of Planctomycetes and their phenomic and genomic characterization uncovers novel biology.</title>
        <authorList>
            <person name="Wiegand S."/>
            <person name="Jogler M."/>
            <person name="Boedeker C."/>
            <person name="Pinto D."/>
            <person name="Vollmers J."/>
            <person name="Rivas-Marin E."/>
            <person name="Kohn T."/>
            <person name="Peeters S.H."/>
            <person name="Heuer A."/>
            <person name="Rast P."/>
            <person name="Oberbeckmann S."/>
            <person name="Bunk B."/>
            <person name="Jeske O."/>
            <person name="Meyerdierks A."/>
            <person name="Storesund J.E."/>
            <person name="Kallscheuer N."/>
            <person name="Luecker S."/>
            <person name="Lage O.M."/>
            <person name="Pohl T."/>
            <person name="Merkel B.J."/>
            <person name="Hornburger P."/>
            <person name="Mueller R.-W."/>
            <person name="Bruemmer F."/>
            <person name="Labrenz M."/>
            <person name="Spormann A.M."/>
            <person name="Op den Camp H."/>
            <person name="Overmann J."/>
            <person name="Amann R."/>
            <person name="Jetten M.S.M."/>
            <person name="Mascher T."/>
            <person name="Medema M.H."/>
            <person name="Devos D.P."/>
            <person name="Kaster A.-K."/>
            <person name="Ovreas L."/>
            <person name="Rohde M."/>
            <person name="Galperin M.Y."/>
            <person name="Jogler C."/>
        </authorList>
    </citation>
    <scope>NUCLEOTIDE SEQUENCE [LARGE SCALE GENOMIC DNA]</scope>
    <source>
        <strain evidence="2 3">HG66A1</strain>
    </source>
</reference>
<keyword evidence="1" id="KW-0472">Membrane</keyword>
<organism evidence="2 3">
    <name type="scientific">Gimesia chilikensis</name>
    <dbReference type="NCBI Taxonomy" id="2605989"/>
    <lineage>
        <taxon>Bacteria</taxon>
        <taxon>Pseudomonadati</taxon>
        <taxon>Planctomycetota</taxon>
        <taxon>Planctomycetia</taxon>
        <taxon>Planctomycetales</taxon>
        <taxon>Planctomycetaceae</taxon>
        <taxon>Gimesia</taxon>
    </lineage>
</organism>
<feature type="transmembrane region" description="Helical" evidence="1">
    <location>
        <begin position="12"/>
        <end position="34"/>
    </location>
</feature>
<sequence length="147" mass="16955">MNFIFQIAKKTVAILGFTMFVNTLTVILFFNISFRRDDPYIIGFLPAMLILPGWILYFIFERYPKRFLNQNSAFLCYSPFPLLFFIIPGVLVRGEGSGYMFLFGVYFVAGVLLSLPVLKQMEKQSVVYVLIAFGLIYLLGFVLSIWL</sequence>
<dbReference type="AlphaFoldDB" id="A0A517PZ11"/>
<proteinExistence type="predicted"/>
<accession>A0A517PZ11</accession>
<feature type="transmembrane region" description="Helical" evidence="1">
    <location>
        <begin position="98"/>
        <end position="118"/>
    </location>
</feature>
<dbReference type="RefSeq" id="WP_145193435.1">
    <property type="nucleotide sequence ID" value="NZ_CP036266.1"/>
</dbReference>
<dbReference type="Proteomes" id="UP000320421">
    <property type="component" value="Chromosome"/>
</dbReference>
<evidence type="ECO:0000256" key="1">
    <source>
        <dbReference type="SAM" id="Phobius"/>
    </source>
</evidence>
<evidence type="ECO:0000313" key="2">
    <source>
        <dbReference type="EMBL" id="QDT24610.1"/>
    </source>
</evidence>
<keyword evidence="3" id="KW-1185">Reference proteome</keyword>
<dbReference type="EMBL" id="CP036266">
    <property type="protein sequence ID" value="QDT24610.1"/>
    <property type="molecule type" value="Genomic_DNA"/>
</dbReference>
<feature type="transmembrane region" description="Helical" evidence="1">
    <location>
        <begin position="125"/>
        <end position="146"/>
    </location>
</feature>
<keyword evidence="1" id="KW-1133">Transmembrane helix</keyword>
<feature type="transmembrane region" description="Helical" evidence="1">
    <location>
        <begin position="40"/>
        <end position="60"/>
    </location>
</feature>
<evidence type="ECO:0000313" key="3">
    <source>
        <dbReference type="Proteomes" id="UP000320421"/>
    </source>
</evidence>
<dbReference type="OrthoDB" id="290452at2"/>
<protein>
    <submittedName>
        <fullName evidence="2">Uncharacterized protein</fullName>
    </submittedName>
</protein>
<keyword evidence="1" id="KW-0812">Transmembrane</keyword>
<feature type="transmembrane region" description="Helical" evidence="1">
    <location>
        <begin position="72"/>
        <end position="92"/>
    </location>
</feature>
<gene>
    <name evidence="2" type="ORF">HG66A1_64440</name>
</gene>
<name>A0A517PZ11_9PLAN</name>